<evidence type="ECO:0000256" key="3">
    <source>
        <dbReference type="ARBA" id="ARBA00022691"/>
    </source>
</evidence>
<dbReference type="InterPro" id="IPR029063">
    <property type="entry name" value="SAM-dependent_MTases_sf"/>
</dbReference>
<name>A0ABD5E854_9ACTN</name>
<evidence type="ECO:0000256" key="2">
    <source>
        <dbReference type="ARBA" id="ARBA00022679"/>
    </source>
</evidence>
<dbReference type="SUPFAM" id="SSF53335">
    <property type="entry name" value="S-adenosyl-L-methionine-dependent methyltransferases"/>
    <property type="match status" value="1"/>
</dbReference>
<proteinExistence type="predicted"/>
<comment type="caution">
    <text evidence="5">The sequence shown here is derived from an EMBL/GenBank/DDBJ whole genome shotgun (WGS) entry which is preliminary data.</text>
</comment>
<dbReference type="EC" id="2.1.-.-" evidence="5"/>
<dbReference type="Pfam" id="PF13649">
    <property type="entry name" value="Methyltransf_25"/>
    <property type="match status" value="1"/>
</dbReference>
<sequence length="248" mass="26500">MLRHIRTTEDVLTLLDGLFPASADRWSEDGSAWWDSFYGDADRAIPFRDAGPDEHLAAHLATGRLGTPGRALDLGCGTGRNAARLAAHGWEVDAVDLSATALATARTRVPATVRLHHGDAFTLPALSGPYDLVHDGGCFHHLPPHRRLSHLALLARVLRPGGLLTLTCFASGHPDSGSELPDAAFYRGEFAGSLHGGLAYPADALREIFATAPASLTCVELRPMRVPGPDEGLFGAEFLWAGLFRRAA</sequence>
<organism evidence="5 6">
    <name type="scientific">Streptomyces evansiae</name>
    <dbReference type="NCBI Taxonomy" id="3075535"/>
    <lineage>
        <taxon>Bacteria</taxon>
        <taxon>Bacillati</taxon>
        <taxon>Actinomycetota</taxon>
        <taxon>Actinomycetes</taxon>
        <taxon>Kitasatosporales</taxon>
        <taxon>Streptomycetaceae</taxon>
        <taxon>Streptomyces</taxon>
    </lineage>
</organism>
<dbReference type="CDD" id="cd02440">
    <property type="entry name" value="AdoMet_MTases"/>
    <property type="match status" value="1"/>
</dbReference>
<dbReference type="GO" id="GO:0008168">
    <property type="term" value="F:methyltransferase activity"/>
    <property type="evidence" value="ECO:0007669"/>
    <property type="project" value="UniProtKB-KW"/>
</dbReference>
<evidence type="ECO:0000256" key="1">
    <source>
        <dbReference type="ARBA" id="ARBA00022603"/>
    </source>
</evidence>
<reference evidence="6" key="1">
    <citation type="submission" date="2023-07" db="EMBL/GenBank/DDBJ databases">
        <title>30 novel species of actinomycetes from the DSMZ collection.</title>
        <authorList>
            <person name="Nouioui I."/>
        </authorList>
    </citation>
    <scope>NUCLEOTIDE SEQUENCE [LARGE SCALE GENOMIC DNA]</scope>
    <source>
        <strain evidence="6">DSM 41982</strain>
    </source>
</reference>
<evidence type="ECO:0000313" key="5">
    <source>
        <dbReference type="EMBL" id="MDT0416962.1"/>
    </source>
</evidence>
<evidence type="ECO:0000313" key="6">
    <source>
        <dbReference type="Proteomes" id="UP001183607"/>
    </source>
</evidence>
<evidence type="ECO:0000259" key="4">
    <source>
        <dbReference type="Pfam" id="PF13649"/>
    </source>
</evidence>
<dbReference type="Gene3D" id="3.40.50.150">
    <property type="entry name" value="Vaccinia Virus protein VP39"/>
    <property type="match status" value="1"/>
</dbReference>
<gene>
    <name evidence="5" type="ORF">RM574_15835</name>
</gene>
<accession>A0ABD5E854</accession>
<dbReference type="EMBL" id="JAVRER010000022">
    <property type="protein sequence ID" value="MDT0416962.1"/>
    <property type="molecule type" value="Genomic_DNA"/>
</dbReference>
<dbReference type="RefSeq" id="WP_093853161.1">
    <property type="nucleotide sequence ID" value="NZ_JAVRER010000022.1"/>
</dbReference>
<dbReference type="PANTHER" id="PTHR43464">
    <property type="entry name" value="METHYLTRANSFERASE"/>
    <property type="match status" value="1"/>
</dbReference>
<dbReference type="InterPro" id="IPR041698">
    <property type="entry name" value="Methyltransf_25"/>
</dbReference>
<keyword evidence="3" id="KW-0949">S-adenosyl-L-methionine</keyword>
<dbReference type="Proteomes" id="UP001183607">
    <property type="component" value="Unassembled WGS sequence"/>
</dbReference>
<dbReference type="GO" id="GO:0032259">
    <property type="term" value="P:methylation"/>
    <property type="evidence" value="ECO:0007669"/>
    <property type="project" value="UniProtKB-KW"/>
</dbReference>
<dbReference type="AlphaFoldDB" id="A0ABD5E854"/>
<protein>
    <submittedName>
        <fullName evidence="5">Class I SAM-dependent methyltransferase</fullName>
        <ecNumber evidence="5">2.1.-.-</ecNumber>
    </submittedName>
</protein>
<keyword evidence="2 5" id="KW-0808">Transferase</keyword>
<feature type="domain" description="Methyltransferase" evidence="4">
    <location>
        <begin position="72"/>
        <end position="162"/>
    </location>
</feature>
<dbReference type="PANTHER" id="PTHR43464:SF19">
    <property type="entry name" value="UBIQUINONE BIOSYNTHESIS O-METHYLTRANSFERASE, MITOCHONDRIAL"/>
    <property type="match status" value="1"/>
</dbReference>
<keyword evidence="1 5" id="KW-0489">Methyltransferase</keyword>